<dbReference type="Proteomes" id="UP000179183">
    <property type="component" value="Unassembled WGS sequence"/>
</dbReference>
<comment type="subunit">
    <text evidence="4">Part of the 50S ribosomal subunit.</text>
</comment>
<reference evidence="8 9" key="1">
    <citation type="journal article" date="2016" name="Nat. Commun.">
        <title>Thousands of microbial genomes shed light on interconnected biogeochemical processes in an aquifer system.</title>
        <authorList>
            <person name="Anantharaman K."/>
            <person name="Brown C.T."/>
            <person name="Hug L.A."/>
            <person name="Sharon I."/>
            <person name="Castelle C.J."/>
            <person name="Probst A.J."/>
            <person name="Thomas B.C."/>
            <person name="Singh A."/>
            <person name="Wilkins M.J."/>
            <person name="Karaoz U."/>
            <person name="Brodie E.L."/>
            <person name="Williams K.H."/>
            <person name="Hubbard S.S."/>
            <person name="Banfield J.F."/>
        </authorList>
    </citation>
    <scope>NUCLEOTIDE SEQUENCE [LARGE SCALE GENOMIC DNA]</scope>
</reference>
<comment type="similarity">
    <text evidence="1 4 5">Belongs to the universal ribosomal protein uL15 family.</text>
</comment>
<evidence type="ECO:0000256" key="4">
    <source>
        <dbReference type="HAMAP-Rule" id="MF_01341"/>
    </source>
</evidence>
<comment type="function">
    <text evidence="4">Binds to the 23S rRNA.</text>
</comment>
<accession>A0A1G2HTZ4</accession>
<dbReference type="HAMAP" id="MF_01341">
    <property type="entry name" value="Ribosomal_uL15"/>
    <property type="match status" value="1"/>
</dbReference>
<dbReference type="Gene3D" id="3.100.10.10">
    <property type="match status" value="1"/>
</dbReference>
<dbReference type="AlphaFoldDB" id="A0A1G2HTZ4"/>
<evidence type="ECO:0000313" key="8">
    <source>
        <dbReference type="EMBL" id="OGZ65933.1"/>
    </source>
</evidence>
<dbReference type="NCBIfam" id="TIGR01071">
    <property type="entry name" value="rplO_bact"/>
    <property type="match status" value="1"/>
</dbReference>
<dbReference type="GO" id="GO:0022625">
    <property type="term" value="C:cytosolic large ribosomal subunit"/>
    <property type="evidence" value="ECO:0007669"/>
    <property type="project" value="TreeGrafter"/>
</dbReference>
<dbReference type="GO" id="GO:0019843">
    <property type="term" value="F:rRNA binding"/>
    <property type="evidence" value="ECO:0007669"/>
    <property type="project" value="UniProtKB-UniRule"/>
</dbReference>
<dbReference type="PROSITE" id="PS00475">
    <property type="entry name" value="RIBOSOMAL_L15"/>
    <property type="match status" value="1"/>
</dbReference>
<dbReference type="EMBL" id="MHOQ01000034">
    <property type="protein sequence ID" value="OGZ65933.1"/>
    <property type="molecule type" value="Genomic_DNA"/>
</dbReference>
<feature type="region of interest" description="Disordered" evidence="6">
    <location>
        <begin position="1"/>
        <end position="38"/>
    </location>
</feature>
<dbReference type="Pfam" id="PF00828">
    <property type="entry name" value="Ribosomal_L27A"/>
    <property type="match status" value="1"/>
</dbReference>
<proteinExistence type="inferred from homology"/>
<dbReference type="PANTHER" id="PTHR12934:SF11">
    <property type="entry name" value="LARGE RIBOSOMAL SUBUNIT PROTEIN UL15M"/>
    <property type="match status" value="1"/>
</dbReference>
<dbReference type="GO" id="GO:0003735">
    <property type="term" value="F:structural constituent of ribosome"/>
    <property type="evidence" value="ECO:0007669"/>
    <property type="project" value="InterPro"/>
</dbReference>
<organism evidence="8 9">
    <name type="scientific">Candidatus Staskawiczbacteria bacterium RIFCSPHIGHO2_02_FULL_33_16</name>
    <dbReference type="NCBI Taxonomy" id="1802204"/>
    <lineage>
        <taxon>Bacteria</taxon>
        <taxon>Candidatus Staskawicziibacteriota</taxon>
    </lineage>
</organism>
<gene>
    <name evidence="4" type="primary">rplO</name>
    <name evidence="8" type="ORF">A3D34_01525</name>
</gene>
<evidence type="ECO:0000256" key="5">
    <source>
        <dbReference type="RuleBase" id="RU003888"/>
    </source>
</evidence>
<comment type="caution">
    <text evidence="8">The sequence shown here is derived from an EMBL/GenBank/DDBJ whole genome shotgun (WGS) entry which is preliminary data.</text>
</comment>
<keyword evidence="3 4" id="KW-0687">Ribonucleoprotein</keyword>
<evidence type="ECO:0000259" key="7">
    <source>
        <dbReference type="Pfam" id="PF00828"/>
    </source>
</evidence>
<dbReference type="InterPro" id="IPR030878">
    <property type="entry name" value="Ribosomal_uL15"/>
</dbReference>
<dbReference type="InterPro" id="IPR036227">
    <property type="entry name" value="Ribosomal_uL15/eL18_sf"/>
</dbReference>
<name>A0A1G2HTZ4_9BACT</name>
<dbReference type="InterPro" id="IPR021131">
    <property type="entry name" value="Ribosomal_uL15/eL18"/>
</dbReference>
<feature type="domain" description="Large ribosomal subunit protein uL15/eL18" evidence="7">
    <location>
        <begin position="71"/>
        <end position="142"/>
    </location>
</feature>
<evidence type="ECO:0000256" key="2">
    <source>
        <dbReference type="ARBA" id="ARBA00022980"/>
    </source>
</evidence>
<keyword evidence="2 4" id="KW-0689">Ribosomal protein</keyword>
<evidence type="ECO:0000256" key="6">
    <source>
        <dbReference type="SAM" id="MobiDB-lite"/>
    </source>
</evidence>
<dbReference type="SUPFAM" id="SSF52080">
    <property type="entry name" value="Ribosomal proteins L15p and L18e"/>
    <property type="match status" value="1"/>
</dbReference>
<sequence length="145" mass="16095">MQIHQLKPNHKLKDRKIVGRGGKKGTYSGKGIKGQSSRSGRKMVPIIRELIKRYPKLKGYRSFVLEDNGVVINLDILDKNTKDGEVINSETLVKKGLVRMVKGKMPEIKILGKGKLTKKLSFEGFSFSKSAKEAIEKAGGTIKSI</sequence>
<evidence type="ECO:0000256" key="1">
    <source>
        <dbReference type="ARBA" id="ARBA00007320"/>
    </source>
</evidence>
<keyword evidence="4" id="KW-0699">rRNA-binding</keyword>
<evidence type="ECO:0000313" key="9">
    <source>
        <dbReference type="Proteomes" id="UP000179183"/>
    </source>
</evidence>
<dbReference type="GO" id="GO:0006412">
    <property type="term" value="P:translation"/>
    <property type="evidence" value="ECO:0007669"/>
    <property type="project" value="UniProtKB-UniRule"/>
</dbReference>
<dbReference type="PANTHER" id="PTHR12934">
    <property type="entry name" value="50S RIBOSOMAL PROTEIN L15"/>
    <property type="match status" value="1"/>
</dbReference>
<dbReference type="InterPro" id="IPR001196">
    <property type="entry name" value="Ribosomal_uL15_CS"/>
</dbReference>
<dbReference type="InterPro" id="IPR005749">
    <property type="entry name" value="Ribosomal_uL15_bac-type"/>
</dbReference>
<keyword evidence="4" id="KW-0694">RNA-binding</keyword>
<evidence type="ECO:0000256" key="3">
    <source>
        <dbReference type="ARBA" id="ARBA00023274"/>
    </source>
</evidence>
<protein>
    <recommendedName>
        <fullName evidence="4">Large ribosomal subunit protein uL15</fullName>
    </recommendedName>
</protein>